<dbReference type="Pfam" id="PF01842">
    <property type="entry name" value="ACT"/>
    <property type="match status" value="1"/>
</dbReference>
<dbReference type="InterPro" id="IPR002912">
    <property type="entry name" value="ACT_dom"/>
</dbReference>
<name>A0AAW7M701_9MICO</name>
<evidence type="ECO:0000259" key="1">
    <source>
        <dbReference type="PROSITE" id="PS51671"/>
    </source>
</evidence>
<sequence>MTAVSTRWFAFVEVDDRAGASSALTGVFSERGVSFASISTLDVHDGRGTVCVEFTASERLAHVLVRTLERLAVVRAVVLIRADDAGVGAVAVLTGVVGDVEAGPGVTVHSHAAGGAPITMLAGPLTDVRATMADLRGRGAVVEALTVLPPR</sequence>
<dbReference type="InterPro" id="IPR045865">
    <property type="entry name" value="ACT-like_dom_sf"/>
</dbReference>
<dbReference type="EMBL" id="JAUHPX010000005">
    <property type="protein sequence ID" value="MDN4488386.1"/>
    <property type="molecule type" value="Genomic_DNA"/>
</dbReference>
<organism evidence="2 3">
    <name type="scientific">Demequina lignilytica</name>
    <dbReference type="NCBI Taxonomy" id="3051663"/>
    <lineage>
        <taxon>Bacteria</taxon>
        <taxon>Bacillati</taxon>
        <taxon>Actinomycetota</taxon>
        <taxon>Actinomycetes</taxon>
        <taxon>Micrococcales</taxon>
        <taxon>Demequinaceae</taxon>
        <taxon>Demequina</taxon>
    </lineage>
</organism>
<evidence type="ECO:0000313" key="2">
    <source>
        <dbReference type="EMBL" id="MDN4488386.1"/>
    </source>
</evidence>
<protein>
    <submittedName>
        <fullName evidence="2">ACT domain-containing protein</fullName>
    </submittedName>
</protein>
<dbReference type="AlphaFoldDB" id="A0AAW7M701"/>
<comment type="caution">
    <text evidence="2">The sequence shown here is derived from an EMBL/GenBank/DDBJ whole genome shotgun (WGS) entry which is preliminary data.</text>
</comment>
<evidence type="ECO:0000313" key="3">
    <source>
        <dbReference type="Proteomes" id="UP001172737"/>
    </source>
</evidence>
<dbReference type="SUPFAM" id="SSF55021">
    <property type="entry name" value="ACT-like"/>
    <property type="match status" value="1"/>
</dbReference>
<reference evidence="2" key="1">
    <citation type="submission" date="2023-06" db="EMBL/GenBank/DDBJ databases">
        <title>Sysu t00039.</title>
        <authorList>
            <person name="Gao L."/>
            <person name="Fang B.-Z."/>
            <person name="Li W.-J."/>
        </authorList>
    </citation>
    <scope>NUCLEOTIDE SEQUENCE</scope>
    <source>
        <strain evidence="2">SYSU T00039</strain>
    </source>
</reference>
<proteinExistence type="predicted"/>
<dbReference type="PROSITE" id="PS51671">
    <property type="entry name" value="ACT"/>
    <property type="match status" value="1"/>
</dbReference>
<dbReference type="Proteomes" id="UP001172737">
    <property type="component" value="Unassembled WGS sequence"/>
</dbReference>
<accession>A0AAW7M701</accession>
<feature type="domain" description="ACT" evidence="1">
    <location>
        <begin position="9"/>
        <end position="82"/>
    </location>
</feature>
<dbReference type="RefSeq" id="WP_301119685.1">
    <property type="nucleotide sequence ID" value="NZ_JAUHPX010000005.1"/>
</dbReference>
<keyword evidence="3" id="KW-1185">Reference proteome</keyword>
<gene>
    <name evidence="2" type="ORF">QQX10_09415</name>
</gene>